<evidence type="ECO:0000256" key="1">
    <source>
        <dbReference type="ARBA" id="ARBA00006484"/>
    </source>
</evidence>
<proteinExistence type="inferred from homology"/>
<dbReference type="STRING" id="569365.A0A0D2CRE5"/>
<dbReference type="PRINTS" id="PR00081">
    <property type="entry name" value="GDHRDH"/>
</dbReference>
<dbReference type="Gene3D" id="3.40.50.720">
    <property type="entry name" value="NAD(P)-binding Rossmann-like Domain"/>
    <property type="match status" value="1"/>
</dbReference>
<dbReference type="GeneID" id="27348497"/>
<dbReference type="GO" id="GO:0016616">
    <property type="term" value="F:oxidoreductase activity, acting on the CH-OH group of donors, NAD or NADP as acceptor"/>
    <property type="evidence" value="ECO:0007669"/>
    <property type="project" value="UniProtKB-ARBA"/>
</dbReference>
<dbReference type="EMBL" id="KN847044">
    <property type="protein sequence ID" value="KIW26189.1"/>
    <property type="molecule type" value="Genomic_DNA"/>
</dbReference>
<dbReference type="Proteomes" id="UP000054466">
    <property type="component" value="Unassembled WGS sequence"/>
</dbReference>
<evidence type="ECO:0000256" key="3">
    <source>
        <dbReference type="ARBA" id="ARBA00023002"/>
    </source>
</evidence>
<dbReference type="SUPFAM" id="SSF51735">
    <property type="entry name" value="NAD(P)-binding Rossmann-fold domains"/>
    <property type="match status" value="1"/>
</dbReference>
<comment type="similarity">
    <text evidence="1">Belongs to the short-chain dehydrogenases/reductases (SDR) family.</text>
</comment>
<dbReference type="InterPro" id="IPR002347">
    <property type="entry name" value="SDR_fam"/>
</dbReference>
<reference evidence="4 5" key="1">
    <citation type="submission" date="2015-01" db="EMBL/GenBank/DDBJ databases">
        <title>The Genome Sequence of Cladophialophora immunda CBS83496.</title>
        <authorList>
            <consortium name="The Broad Institute Genomics Platform"/>
            <person name="Cuomo C."/>
            <person name="de Hoog S."/>
            <person name="Gorbushina A."/>
            <person name="Stielow B."/>
            <person name="Teixiera M."/>
            <person name="Abouelleil A."/>
            <person name="Chapman S.B."/>
            <person name="Priest M."/>
            <person name="Young S.K."/>
            <person name="Wortman J."/>
            <person name="Nusbaum C."/>
            <person name="Birren B."/>
        </authorList>
    </citation>
    <scope>NUCLEOTIDE SEQUENCE [LARGE SCALE GENOMIC DNA]</scope>
    <source>
        <strain evidence="4 5">CBS 83496</strain>
    </source>
</reference>
<protein>
    <recommendedName>
        <fullName evidence="6">NAD(P)-binding protein</fullName>
    </recommendedName>
</protein>
<gene>
    <name evidence="4" type="ORF">PV07_09303</name>
</gene>
<organism evidence="4 5">
    <name type="scientific">Cladophialophora immunda</name>
    <dbReference type="NCBI Taxonomy" id="569365"/>
    <lineage>
        <taxon>Eukaryota</taxon>
        <taxon>Fungi</taxon>
        <taxon>Dikarya</taxon>
        <taxon>Ascomycota</taxon>
        <taxon>Pezizomycotina</taxon>
        <taxon>Eurotiomycetes</taxon>
        <taxon>Chaetothyriomycetidae</taxon>
        <taxon>Chaetothyriales</taxon>
        <taxon>Herpotrichiellaceae</taxon>
        <taxon>Cladophialophora</taxon>
    </lineage>
</organism>
<dbReference type="Pfam" id="PF13561">
    <property type="entry name" value="adh_short_C2"/>
    <property type="match status" value="1"/>
</dbReference>
<evidence type="ECO:0000313" key="4">
    <source>
        <dbReference type="EMBL" id="KIW26189.1"/>
    </source>
</evidence>
<dbReference type="GO" id="GO:0050664">
    <property type="term" value="F:oxidoreductase activity, acting on NAD(P)H, oxygen as acceptor"/>
    <property type="evidence" value="ECO:0007669"/>
    <property type="project" value="TreeGrafter"/>
</dbReference>
<evidence type="ECO:0000256" key="2">
    <source>
        <dbReference type="ARBA" id="ARBA00022857"/>
    </source>
</evidence>
<dbReference type="FunFam" id="3.40.50.720:FF:000084">
    <property type="entry name" value="Short-chain dehydrogenase reductase"/>
    <property type="match status" value="1"/>
</dbReference>
<evidence type="ECO:0000313" key="5">
    <source>
        <dbReference type="Proteomes" id="UP000054466"/>
    </source>
</evidence>
<keyword evidence="2" id="KW-0521">NADP</keyword>
<dbReference type="RefSeq" id="XP_016246405.1">
    <property type="nucleotide sequence ID" value="XM_016396549.1"/>
</dbReference>
<dbReference type="InterPro" id="IPR036291">
    <property type="entry name" value="NAD(P)-bd_dom_sf"/>
</dbReference>
<dbReference type="HOGENOM" id="CLU_010194_1_1_1"/>
<dbReference type="OrthoDB" id="5325318at2759"/>
<dbReference type="PANTHER" id="PTHR43008:SF4">
    <property type="entry name" value="CHAIN DEHYDROGENASE, PUTATIVE (AFU_ORTHOLOGUE AFUA_4G08710)-RELATED"/>
    <property type="match status" value="1"/>
</dbReference>
<dbReference type="PRINTS" id="PR00080">
    <property type="entry name" value="SDRFAMILY"/>
</dbReference>
<dbReference type="VEuPathDB" id="FungiDB:PV07_09303"/>
<dbReference type="PANTHER" id="PTHR43008">
    <property type="entry name" value="BENZIL REDUCTASE"/>
    <property type="match status" value="1"/>
</dbReference>
<sequence length="270" mass="29023">MEQFSLKGKTAVLTGAARGLGFAFAEALAEAGANIAVLDLASPGERLAILQTKYGVKSEYYQTDVTNRENVTEVIERIEQDFGSVDINVNAAGVVTDETFLTTSDKNISSTFAVNFVGSFLVAQACANAMVRKWEKMGKPAPSDSPPIGSIVFVASVATHISTAVQNISCYIASKAAVRGLVKPMAMELAQYGIRVNSLSPGPMRTDMMRQVEQQQPDLVKQFNKESMFGRVGNPDELKPAILFLCCSGWTTGQDLLVDGGVSSWKHPAF</sequence>
<evidence type="ECO:0008006" key="6">
    <source>
        <dbReference type="Google" id="ProtNLM"/>
    </source>
</evidence>
<name>A0A0D2CRE5_9EURO</name>
<keyword evidence="3" id="KW-0560">Oxidoreductase</keyword>
<keyword evidence="5" id="KW-1185">Reference proteome</keyword>
<dbReference type="AlphaFoldDB" id="A0A0D2CRE5"/>
<accession>A0A0D2CRE5</accession>